<dbReference type="AlphaFoldDB" id="A0A429V8B1"/>
<feature type="domain" description="Glycosyltransferase subfamily 4-like N-terminal" evidence="1">
    <location>
        <begin position="12"/>
        <end position="174"/>
    </location>
</feature>
<dbReference type="EMBL" id="RWJF01000001">
    <property type="protein sequence ID" value="RST30179.1"/>
    <property type="molecule type" value="Genomic_DNA"/>
</dbReference>
<dbReference type="SUPFAM" id="SSF53756">
    <property type="entry name" value="UDP-Glycosyltransferase/glycogen phosphorylase"/>
    <property type="match status" value="1"/>
</dbReference>
<keyword evidence="3" id="KW-1185">Reference proteome</keyword>
<dbReference type="Pfam" id="PF13692">
    <property type="entry name" value="Glyco_trans_1_4"/>
    <property type="match status" value="1"/>
</dbReference>
<proteinExistence type="predicted"/>
<protein>
    <submittedName>
        <fullName evidence="2">Glycosyltransferase</fullName>
    </submittedName>
</protein>
<evidence type="ECO:0000313" key="2">
    <source>
        <dbReference type="EMBL" id="RST30179.1"/>
    </source>
</evidence>
<keyword evidence="2" id="KW-0808">Transferase</keyword>
<name>A0A429V8B1_9SPHN</name>
<dbReference type="Gene3D" id="3.40.50.2000">
    <property type="entry name" value="Glycogen Phosphorylase B"/>
    <property type="match status" value="2"/>
</dbReference>
<organism evidence="2 3">
    <name type="scientific">Sphingomonas ginkgonis</name>
    <dbReference type="NCBI Taxonomy" id="2315330"/>
    <lineage>
        <taxon>Bacteria</taxon>
        <taxon>Pseudomonadati</taxon>
        <taxon>Pseudomonadota</taxon>
        <taxon>Alphaproteobacteria</taxon>
        <taxon>Sphingomonadales</taxon>
        <taxon>Sphingomonadaceae</taxon>
        <taxon>Sphingomonas</taxon>
    </lineage>
</organism>
<dbReference type="Pfam" id="PF13439">
    <property type="entry name" value="Glyco_transf_4"/>
    <property type="match status" value="1"/>
</dbReference>
<accession>A0A429V8B1</accession>
<dbReference type="RefSeq" id="WP_126718013.1">
    <property type="nucleotide sequence ID" value="NZ_RWJF01000001.1"/>
</dbReference>
<sequence>MRISLLVTELSMGGAARVVRDHAEAFAHFAEVREVVFNRADGVDYAGGQVTSLDVTGGGSPRRRVAGFFERATRYRAFKREWRCDISVSHLEGAQYVDLLSRGRAKRVAVVHGSILGNEDISGALGTIRRHLLLPLALRSADAVVAVSRDIARELRTMGVRHPRVINNFFDLERIRALAAEPLAEVEAGIFGSVPVIVTSGRMAEQKNQAPLLAILADLRQRQPCRLLILGDGPRRGAFLDQVAASGLSLSSPWTGLDPAADVHCLGFVENPFKLIAASDLFAFPSAWEGFPLALCEAMACGTAVVSSDCPTGPREILAPTNAEPTQPIRAAEWSDHGILMPIPAKDRQPTLDAWVDTLGQLLADAGRRETLAARGLQRVHDFSRDAIVPQWEELFRDLLRK</sequence>
<dbReference type="CDD" id="cd03811">
    <property type="entry name" value="GT4_GT28_WabH-like"/>
    <property type="match status" value="1"/>
</dbReference>
<dbReference type="GO" id="GO:0016757">
    <property type="term" value="F:glycosyltransferase activity"/>
    <property type="evidence" value="ECO:0007669"/>
    <property type="project" value="UniProtKB-ARBA"/>
</dbReference>
<reference evidence="2 3" key="1">
    <citation type="submission" date="2018-12" db="EMBL/GenBank/DDBJ databases">
        <title>Sphingomonas sp. HMF7854 Genome sequencing and assembly.</title>
        <authorList>
            <person name="Cha I."/>
            <person name="Kang H."/>
            <person name="Kim H."/>
            <person name="Kang J."/>
            <person name="Joh K."/>
        </authorList>
    </citation>
    <scope>NUCLEOTIDE SEQUENCE [LARGE SCALE GENOMIC DNA]</scope>
    <source>
        <strain evidence="2 3">HMF7854</strain>
    </source>
</reference>
<dbReference type="OrthoDB" id="9790710at2"/>
<dbReference type="Proteomes" id="UP000274661">
    <property type="component" value="Unassembled WGS sequence"/>
</dbReference>
<dbReference type="PANTHER" id="PTHR12526">
    <property type="entry name" value="GLYCOSYLTRANSFERASE"/>
    <property type="match status" value="1"/>
</dbReference>
<dbReference type="InterPro" id="IPR028098">
    <property type="entry name" value="Glyco_trans_4-like_N"/>
</dbReference>
<evidence type="ECO:0000313" key="3">
    <source>
        <dbReference type="Proteomes" id="UP000274661"/>
    </source>
</evidence>
<comment type="caution">
    <text evidence="2">The sequence shown here is derived from an EMBL/GenBank/DDBJ whole genome shotgun (WGS) entry which is preliminary data.</text>
</comment>
<evidence type="ECO:0000259" key="1">
    <source>
        <dbReference type="Pfam" id="PF13439"/>
    </source>
</evidence>
<gene>
    <name evidence="2" type="ORF">HMF7854_04550</name>
</gene>